<evidence type="ECO:0000313" key="7">
    <source>
        <dbReference type="Proteomes" id="UP001146670"/>
    </source>
</evidence>
<dbReference type="GO" id="GO:0030246">
    <property type="term" value="F:carbohydrate binding"/>
    <property type="evidence" value="ECO:0007669"/>
    <property type="project" value="InterPro"/>
</dbReference>
<dbReference type="SUPFAM" id="SSF100950">
    <property type="entry name" value="NagB/RpiA/CoA transferase-like"/>
    <property type="match status" value="1"/>
</dbReference>
<name>A0A9X3FMN2_9LACT</name>
<dbReference type="Gene3D" id="3.40.50.1360">
    <property type="match status" value="1"/>
</dbReference>
<dbReference type="Pfam" id="PF04198">
    <property type="entry name" value="Sugar-bind"/>
    <property type="match status" value="1"/>
</dbReference>
<keyword evidence="7" id="KW-1185">Reference proteome</keyword>
<comment type="caution">
    <text evidence="6">The sequence shown here is derived from an EMBL/GenBank/DDBJ whole genome shotgun (WGS) entry which is preliminary data.</text>
</comment>
<dbReference type="InterPro" id="IPR013324">
    <property type="entry name" value="RNA_pol_sigma_r3/r4-like"/>
</dbReference>
<dbReference type="Proteomes" id="UP001146670">
    <property type="component" value="Unassembled WGS sequence"/>
</dbReference>
<evidence type="ECO:0000256" key="4">
    <source>
        <dbReference type="ARBA" id="ARBA00023163"/>
    </source>
</evidence>
<dbReference type="RefSeq" id="WP_268751959.1">
    <property type="nucleotide sequence ID" value="NZ_JAPRFQ010000001.1"/>
</dbReference>
<dbReference type="InterPro" id="IPR007324">
    <property type="entry name" value="Sugar-bd_dom_put"/>
</dbReference>
<feature type="domain" description="HTH crp-type" evidence="5">
    <location>
        <begin position="13"/>
        <end position="63"/>
    </location>
</feature>
<dbReference type="Gene3D" id="1.10.10.60">
    <property type="entry name" value="Homeodomain-like"/>
    <property type="match status" value="1"/>
</dbReference>
<evidence type="ECO:0000313" key="6">
    <source>
        <dbReference type="EMBL" id="MCZ0725645.1"/>
    </source>
</evidence>
<dbReference type="InterPro" id="IPR051054">
    <property type="entry name" value="SorC_transcr_regulators"/>
</dbReference>
<keyword evidence="4" id="KW-0804">Transcription</keyword>
<evidence type="ECO:0000256" key="1">
    <source>
        <dbReference type="ARBA" id="ARBA00010466"/>
    </source>
</evidence>
<gene>
    <name evidence="6" type="ORF">OW157_03555</name>
</gene>
<dbReference type="AlphaFoldDB" id="A0A9X3FMN2"/>
<comment type="similarity">
    <text evidence="1">Belongs to the SorC transcriptional regulatory family.</text>
</comment>
<reference evidence="6" key="1">
    <citation type="submission" date="2022-12" db="EMBL/GenBank/DDBJ databases">
        <title>Description and comparative metabolic analysis of Aerococcus sp. nov., isolated from the feces of a pig.</title>
        <authorList>
            <person name="Chang Y.-H."/>
        </authorList>
    </citation>
    <scope>NUCLEOTIDE SEQUENCE</scope>
    <source>
        <strain evidence="6">YH-aer222</strain>
    </source>
</reference>
<dbReference type="SMART" id="SM00419">
    <property type="entry name" value="HTH_CRP"/>
    <property type="match status" value="1"/>
</dbReference>
<dbReference type="GO" id="GO:0003677">
    <property type="term" value="F:DNA binding"/>
    <property type="evidence" value="ECO:0007669"/>
    <property type="project" value="UniProtKB-KW"/>
</dbReference>
<evidence type="ECO:0000256" key="2">
    <source>
        <dbReference type="ARBA" id="ARBA00023015"/>
    </source>
</evidence>
<dbReference type="SUPFAM" id="SSF88659">
    <property type="entry name" value="Sigma3 and sigma4 domains of RNA polymerase sigma factors"/>
    <property type="match status" value="1"/>
</dbReference>
<dbReference type="InterPro" id="IPR037171">
    <property type="entry name" value="NagB/RpiA_transferase-like"/>
</dbReference>
<keyword evidence="3" id="KW-0238">DNA-binding</keyword>
<organism evidence="6 7">
    <name type="scientific">Aerococcus kribbianus</name>
    <dbReference type="NCBI Taxonomy" id="2999064"/>
    <lineage>
        <taxon>Bacteria</taxon>
        <taxon>Bacillati</taxon>
        <taxon>Bacillota</taxon>
        <taxon>Bacilli</taxon>
        <taxon>Lactobacillales</taxon>
        <taxon>Aerococcaceae</taxon>
        <taxon>Aerococcus</taxon>
    </lineage>
</organism>
<dbReference type="PANTHER" id="PTHR34294">
    <property type="entry name" value="TRANSCRIPTIONAL REGULATOR-RELATED"/>
    <property type="match status" value="1"/>
</dbReference>
<dbReference type="GO" id="GO:0006355">
    <property type="term" value="P:regulation of DNA-templated transcription"/>
    <property type="evidence" value="ECO:0007669"/>
    <property type="project" value="InterPro"/>
</dbReference>
<evidence type="ECO:0000256" key="3">
    <source>
        <dbReference type="ARBA" id="ARBA00023125"/>
    </source>
</evidence>
<protein>
    <submittedName>
        <fullName evidence="6">Sugar-binding transcriptional regulator</fullName>
    </submittedName>
</protein>
<dbReference type="EMBL" id="JAPRFR010000001">
    <property type="protein sequence ID" value="MCZ0725645.1"/>
    <property type="molecule type" value="Genomic_DNA"/>
</dbReference>
<accession>A0A9X3FMN2</accession>
<evidence type="ECO:0000259" key="5">
    <source>
        <dbReference type="SMART" id="SM00419"/>
    </source>
</evidence>
<keyword evidence="2" id="KW-0805">Transcription regulation</keyword>
<proteinExistence type="inferred from homology"/>
<dbReference type="InterPro" id="IPR012318">
    <property type="entry name" value="HTH_CRP"/>
</dbReference>
<sequence>MNPERYQLMVQVARLHYTHQKSQQDIAKQLGLSRPTISRLIADAIKHKIVTFTIHDDQSDLLDLENDIQEKYGLKAVKVANVVNENYEYVLNALGQTAAQYIEALIKAGDILGVSWGRTIYHVSKHLSQTHLEDIQVVQLKGGVSQSQRKTYSYETIDRFAHAFNTEPVLLNLPVIFENQHIKDTILSDSHIARVLNLAQKANIAVFTVGSVRPNALLFQLNYLTEAEITQLQTEGVGDICSRFYNAHGQIVNQELDQRTVGLSLNEIKNKDHAILVAGGQHKLAAIKGALSSGFCNELITDKYTAKQLLVKG</sequence>
<dbReference type="PANTHER" id="PTHR34294:SF1">
    <property type="entry name" value="TRANSCRIPTIONAL REGULATOR LSRR"/>
    <property type="match status" value="1"/>
</dbReference>